<feature type="signal peptide" evidence="5">
    <location>
        <begin position="1"/>
        <end position="19"/>
    </location>
</feature>
<evidence type="ECO:0000313" key="7">
    <source>
        <dbReference type="Proteomes" id="UP000694861"/>
    </source>
</evidence>
<dbReference type="PANTHER" id="PTHR45647">
    <property type="entry name" value="OS02G0152300 PROTEIN"/>
    <property type="match status" value="1"/>
</dbReference>
<dbReference type="Proteomes" id="UP000694861">
    <property type="component" value="Linkage group LG2"/>
</dbReference>
<keyword evidence="3" id="KW-0833">Ubl conjugation pathway</keyword>
<sequence>MSFFFFFFSLFFNFLDCMGGFSNVTKLSLNSRVEEEEGSRRERMSNIVDNGNHQGVRTIAVAVDEGIASQNALKWAVNHLLYGSTRHTPIKLLHVINPSNSNNTPHATGQAHEAPNMDFMLPFRCYCTRKRVQCETVVLEDQDVAEALLDYISRNGIEFIVLGATATSRIGFSRRLFKASESIPGRVLKLAPHFCSVYTIKQGRVCEGREASRPLPNIRAADERAEESNHIGRAPSNRAYDEVSLSDNDISLGRPSTDSISFYQNFGSADMSRVLSASSNYLESIAKLESDFGSFDLNIPHELSSTAQGMPFLSQKIFDEMEDEMKRLRVELKQTMDMYHAACKEAVAAKQKAIELEEWKMKEGQRLEETRRALEATLAAMQKEGANSKATILAADGGAAERFAEKELQRTINADQIFKALREANDEEKKRVLDALGQSHIVFKYQSLVHILVVLFLFSLYYSQF</sequence>
<evidence type="ECO:0000259" key="6">
    <source>
        <dbReference type="Pfam" id="PF00582"/>
    </source>
</evidence>
<feature type="transmembrane region" description="Helical" evidence="4">
    <location>
        <begin position="445"/>
        <end position="463"/>
    </location>
</feature>
<evidence type="ECO:0000313" key="8">
    <source>
        <dbReference type="RefSeq" id="XP_016647457.1"/>
    </source>
</evidence>
<gene>
    <name evidence="8" type="primary">LOC107880444</name>
</gene>
<accession>A0ABM1LJ80</accession>
<dbReference type="PANTHER" id="PTHR45647:SF25">
    <property type="entry name" value="ADENINE NUCLEOTIDE ALPHA HYDROLASES-LIKE SUPERFAMILY PROTEIN"/>
    <property type="match status" value="1"/>
</dbReference>
<evidence type="ECO:0000256" key="2">
    <source>
        <dbReference type="ARBA" id="ARBA00012483"/>
    </source>
</evidence>
<evidence type="ECO:0000256" key="4">
    <source>
        <dbReference type="SAM" id="Phobius"/>
    </source>
</evidence>
<proteinExistence type="predicted"/>
<keyword evidence="5" id="KW-0732">Signal</keyword>
<keyword evidence="7" id="KW-1185">Reference proteome</keyword>
<dbReference type="InterPro" id="IPR051348">
    <property type="entry name" value="U-box_ubiquitin_ligases"/>
</dbReference>
<feature type="domain" description="UspA" evidence="6">
    <location>
        <begin position="57"/>
        <end position="176"/>
    </location>
</feature>
<dbReference type="SUPFAM" id="SSF52402">
    <property type="entry name" value="Adenine nucleotide alpha hydrolases-like"/>
    <property type="match status" value="1"/>
</dbReference>
<dbReference type="Gene3D" id="3.40.50.620">
    <property type="entry name" value="HUPs"/>
    <property type="match status" value="1"/>
</dbReference>
<dbReference type="Pfam" id="PF00582">
    <property type="entry name" value="Usp"/>
    <property type="match status" value="1"/>
</dbReference>
<comment type="catalytic activity">
    <reaction evidence="1">
        <text>S-ubiquitinyl-[E2 ubiquitin-conjugating enzyme]-L-cysteine + [acceptor protein]-L-lysine = [E2 ubiquitin-conjugating enzyme]-L-cysteine + N(6)-ubiquitinyl-[acceptor protein]-L-lysine.</text>
        <dbReference type="EC" id="2.3.2.27"/>
    </reaction>
</comment>
<evidence type="ECO:0000256" key="5">
    <source>
        <dbReference type="SAM" id="SignalP"/>
    </source>
</evidence>
<keyword evidence="4" id="KW-0812">Transmembrane</keyword>
<dbReference type="CDD" id="cd01989">
    <property type="entry name" value="USP_STK_Ubox_N"/>
    <property type="match status" value="1"/>
</dbReference>
<dbReference type="InterPro" id="IPR014729">
    <property type="entry name" value="Rossmann-like_a/b/a_fold"/>
</dbReference>
<organism evidence="7 8">
    <name type="scientific">Prunus mume</name>
    <name type="common">Japanese apricot</name>
    <name type="synonym">Armeniaca mume</name>
    <dbReference type="NCBI Taxonomy" id="102107"/>
    <lineage>
        <taxon>Eukaryota</taxon>
        <taxon>Viridiplantae</taxon>
        <taxon>Streptophyta</taxon>
        <taxon>Embryophyta</taxon>
        <taxon>Tracheophyta</taxon>
        <taxon>Spermatophyta</taxon>
        <taxon>Magnoliopsida</taxon>
        <taxon>eudicotyledons</taxon>
        <taxon>Gunneridae</taxon>
        <taxon>Pentapetalae</taxon>
        <taxon>rosids</taxon>
        <taxon>fabids</taxon>
        <taxon>Rosales</taxon>
        <taxon>Rosaceae</taxon>
        <taxon>Amygdaloideae</taxon>
        <taxon>Amygdaleae</taxon>
        <taxon>Prunus</taxon>
    </lineage>
</organism>
<keyword evidence="4" id="KW-1133">Transmembrane helix</keyword>
<feature type="chain" id="PRO_5046017916" description="RING-type E3 ubiquitin transferase" evidence="5">
    <location>
        <begin position="20"/>
        <end position="465"/>
    </location>
</feature>
<dbReference type="InterPro" id="IPR006016">
    <property type="entry name" value="UspA"/>
</dbReference>
<keyword evidence="4" id="KW-0472">Membrane</keyword>
<reference evidence="8" key="2">
    <citation type="submission" date="2025-08" db="UniProtKB">
        <authorList>
            <consortium name="RefSeq"/>
        </authorList>
    </citation>
    <scope>IDENTIFICATION</scope>
</reference>
<name>A0ABM1LJ80_PRUMU</name>
<dbReference type="GeneID" id="107880444"/>
<reference evidence="7" key="1">
    <citation type="journal article" date="2012" name="Nat. Commun.">
        <title>The genome of Prunus mume.</title>
        <authorList>
            <person name="Zhang Q."/>
            <person name="Chen W."/>
            <person name="Sun L."/>
            <person name="Zhao F."/>
            <person name="Huang B."/>
            <person name="Yang W."/>
            <person name="Tao Y."/>
            <person name="Wang J."/>
            <person name="Yuan Z."/>
            <person name="Fan G."/>
            <person name="Xing Z."/>
            <person name="Han C."/>
            <person name="Pan H."/>
            <person name="Zhong X."/>
            <person name="Shi W."/>
            <person name="Liang X."/>
            <person name="Du D."/>
            <person name="Sun F."/>
            <person name="Xu Z."/>
            <person name="Hao R."/>
            <person name="Lv T."/>
            <person name="Lv Y."/>
            <person name="Zheng Z."/>
            <person name="Sun M."/>
            <person name="Luo L."/>
            <person name="Cai M."/>
            <person name="Gao Y."/>
            <person name="Wang J."/>
            <person name="Yin Y."/>
            <person name="Xu X."/>
            <person name="Cheng T."/>
            <person name="Wang J."/>
        </authorList>
    </citation>
    <scope>NUCLEOTIDE SEQUENCE [LARGE SCALE GENOMIC DNA]</scope>
</reference>
<dbReference type="EC" id="2.3.2.27" evidence="2"/>
<evidence type="ECO:0000256" key="1">
    <source>
        <dbReference type="ARBA" id="ARBA00000900"/>
    </source>
</evidence>
<dbReference type="RefSeq" id="XP_016647457.1">
    <property type="nucleotide sequence ID" value="XM_016791971.1"/>
</dbReference>
<protein>
    <recommendedName>
        <fullName evidence="2">RING-type E3 ubiquitin transferase</fullName>
        <ecNumber evidence="2">2.3.2.27</ecNumber>
    </recommendedName>
</protein>
<evidence type="ECO:0000256" key="3">
    <source>
        <dbReference type="ARBA" id="ARBA00022786"/>
    </source>
</evidence>